<dbReference type="EMBL" id="WXYQ01000006">
    <property type="protein sequence ID" value="NBG95774.1"/>
    <property type="molecule type" value="Genomic_DNA"/>
</dbReference>
<dbReference type="PROSITE" id="PS52015">
    <property type="entry name" value="TONB_CTD"/>
    <property type="match status" value="1"/>
</dbReference>
<gene>
    <name evidence="13" type="ORF">GTQ45_08515</name>
</gene>
<reference evidence="13 14" key="1">
    <citation type="journal article" date="2016" name="Int. J. Syst. Evol. Microbiol.">
        <title>Pyruvatibacter mobilis gen. nov., sp. nov., a marine bacterium from the culture broth of Picochlorum sp. 122.</title>
        <authorList>
            <person name="Wang G."/>
            <person name="Tang M."/>
            <person name="Wu H."/>
            <person name="Dai S."/>
            <person name="Li T."/>
            <person name="Chen C."/>
            <person name="He H."/>
            <person name="Fan J."/>
            <person name="Xiang W."/>
            <person name="Li X."/>
        </authorList>
    </citation>
    <scope>NUCLEOTIDE SEQUENCE [LARGE SCALE GENOMIC DNA]</scope>
    <source>
        <strain evidence="13 14">GYP-11</strain>
    </source>
</reference>
<sequence length="225" mass="24604">MSSITRKHWLVAIWIAVIAHAGIAVAWLSADRQAPSRDQGNDGIVMDLTQVVDALPEPEPKTEPEPEPEPEPKPEPEPVPQKQKPKPIVRPTPKVSTPAPVQAPRPPEPTRKAAEKPKAQAPAVGVPKSPPPPDYLGRLRSWLERHKDYPRSSRLRREEGVAYLALTIDRSGTITKSSLAKSSGHPRLDEATLGIANRASPVPALPEDYDGDSLTIVVPMIYKLQ</sequence>
<evidence type="ECO:0000313" key="14">
    <source>
        <dbReference type="Proteomes" id="UP000470384"/>
    </source>
</evidence>
<dbReference type="RefSeq" id="WP_160587677.1">
    <property type="nucleotide sequence ID" value="NZ_BMHN01000001.1"/>
</dbReference>
<feature type="compositionally biased region" description="Basic and acidic residues" evidence="10">
    <location>
        <begin position="58"/>
        <end position="76"/>
    </location>
</feature>
<comment type="caution">
    <text evidence="13">The sequence shown here is derived from an EMBL/GenBank/DDBJ whole genome shotgun (WGS) entry which is preliminary data.</text>
</comment>
<evidence type="ECO:0000259" key="12">
    <source>
        <dbReference type="PROSITE" id="PS52015"/>
    </source>
</evidence>
<feature type="region of interest" description="Disordered" evidence="10">
    <location>
        <begin position="34"/>
        <end position="133"/>
    </location>
</feature>
<keyword evidence="6 11" id="KW-0812">Transmembrane</keyword>
<evidence type="ECO:0000256" key="6">
    <source>
        <dbReference type="ARBA" id="ARBA00022692"/>
    </source>
</evidence>
<keyword evidence="5" id="KW-0997">Cell inner membrane</keyword>
<comment type="similarity">
    <text evidence="2">Belongs to the TonB family.</text>
</comment>
<feature type="transmembrane region" description="Helical" evidence="11">
    <location>
        <begin position="9"/>
        <end position="30"/>
    </location>
</feature>
<keyword evidence="7" id="KW-0653">Protein transport</keyword>
<dbReference type="GO" id="GO:0098797">
    <property type="term" value="C:plasma membrane protein complex"/>
    <property type="evidence" value="ECO:0007669"/>
    <property type="project" value="TreeGrafter"/>
</dbReference>
<keyword evidence="8 11" id="KW-1133">Transmembrane helix</keyword>
<evidence type="ECO:0000256" key="10">
    <source>
        <dbReference type="SAM" id="MobiDB-lite"/>
    </source>
</evidence>
<dbReference type="SUPFAM" id="SSF74653">
    <property type="entry name" value="TolA/TonB C-terminal domain"/>
    <property type="match status" value="1"/>
</dbReference>
<feature type="domain" description="TonB C-terminal" evidence="12">
    <location>
        <begin position="134"/>
        <end position="225"/>
    </location>
</feature>
<feature type="compositionally biased region" description="Basic and acidic residues" evidence="10">
    <location>
        <begin position="108"/>
        <end position="118"/>
    </location>
</feature>
<dbReference type="GO" id="GO:0055085">
    <property type="term" value="P:transmembrane transport"/>
    <property type="evidence" value="ECO:0007669"/>
    <property type="project" value="InterPro"/>
</dbReference>
<evidence type="ECO:0000256" key="11">
    <source>
        <dbReference type="SAM" id="Phobius"/>
    </source>
</evidence>
<evidence type="ECO:0000256" key="7">
    <source>
        <dbReference type="ARBA" id="ARBA00022927"/>
    </source>
</evidence>
<dbReference type="GO" id="GO:0015031">
    <property type="term" value="P:protein transport"/>
    <property type="evidence" value="ECO:0007669"/>
    <property type="project" value="UniProtKB-KW"/>
</dbReference>
<evidence type="ECO:0000256" key="9">
    <source>
        <dbReference type="ARBA" id="ARBA00023136"/>
    </source>
</evidence>
<comment type="subcellular location">
    <subcellularLocation>
        <location evidence="1">Cell inner membrane</location>
        <topology evidence="1">Single-pass membrane protein</topology>
        <orientation evidence="1">Periplasmic side</orientation>
    </subcellularLocation>
</comment>
<dbReference type="Gene3D" id="3.30.1150.10">
    <property type="match status" value="1"/>
</dbReference>
<dbReference type="OrthoDB" id="8456853at2"/>
<proteinExistence type="inferred from homology"/>
<protein>
    <submittedName>
        <fullName evidence="13">TonB family protein</fullName>
    </submittedName>
</protein>
<keyword evidence="4" id="KW-1003">Cell membrane</keyword>
<dbReference type="Proteomes" id="UP000470384">
    <property type="component" value="Unassembled WGS sequence"/>
</dbReference>
<evidence type="ECO:0000313" key="13">
    <source>
        <dbReference type="EMBL" id="NBG95774.1"/>
    </source>
</evidence>
<keyword evidence="9 11" id="KW-0472">Membrane</keyword>
<evidence type="ECO:0000256" key="1">
    <source>
        <dbReference type="ARBA" id="ARBA00004383"/>
    </source>
</evidence>
<evidence type="ECO:0000256" key="3">
    <source>
        <dbReference type="ARBA" id="ARBA00022448"/>
    </source>
</evidence>
<evidence type="ECO:0000256" key="8">
    <source>
        <dbReference type="ARBA" id="ARBA00022989"/>
    </source>
</evidence>
<dbReference type="Pfam" id="PF03544">
    <property type="entry name" value="TonB_C"/>
    <property type="match status" value="1"/>
</dbReference>
<keyword evidence="14" id="KW-1185">Reference proteome</keyword>
<dbReference type="InterPro" id="IPR051045">
    <property type="entry name" value="TonB-dependent_transducer"/>
</dbReference>
<evidence type="ECO:0000256" key="2">
    <source>
        <dbReference type="ARBA" id="ARBA00006555"/>
    </source>
</evidence>
<organism evidence="13 14">
    <name type="scientific">Pyruvatibacter mobilis</name>
    <dbReference type="NCBI Taxonomy" id="1712261"/>
    <lineage>
        <taxon>Bacteria</taxon>
        <taxon>Pseudomonadati</taxon>
        <taxon>Pseudomonadota</taxon>
        <taxon>Alphaproteobacteria</taxon>
        <taxon>Hyphomicrobiales</taxon>
        <taxon>Parvibaculaceae</taxon>
        <taxon>Pyruvatibacter</taxon>
    </lineage>
</organism>
<evidence type="ECO:0000256" key="5">
    <source>
        <dbReference type="ARBA" id="ARBA00022519"/>
    </source>
</evidence>
<dbReference type="InterPro" id="IPR006260">
    <property type="entry name" value="TonB/TolA_C"/>
</dbReference>
<dbReference type="PANTHER" id="PTHR33446">
    <property type="entry name" value="PROTEIN TONB-RELATED"/>
    <property type="match status" value="1"/>
</dbReference>
<dbReference type="GO" id="GO:0031992">
    <property type="term" value="F:energy transducer activity"/>
    <property type="evidence" value="ECO:0007669"/>
    <property type="project" value="TreeGrafter"/>
</dbReference>
<keyword evidence="3" id="KW-0813">Transport</keyword>
<dbReference type="NCBIfam" id="TIGR01352">
    <property type="entry name" value="tonB_Cterm"/>
    <property type="match status" value="1"/>
</dbReference>
<dbReference type="AlphaFoldDB" id="A0A845QBC8"/>
<dbReference type="GeneID" id="300654477"/>
<dbReference type="PANTHER" id="PTHR33446:SF2">
    <property type="entry name" value="PROTEIN TONB"/>
    <property type="match status" value="1"/>
</dbReference>
<dbReference type="InterPro" id="IPR037682">
    <property type="entry name" value="TonB_C"/>
</dbReference>
<name>A0A845QBC8_9HYPH</name>
<evidence type="ECO:0000256" key="4">
    <source>
        <dbReference type="ARBA" id="ARBA00022475"/>
    </source>
</evidence>
<accession>A0A845QBC8</accession>